<accession>A0A0A9FNT3</accession>
<feature type="chain" id="PRO_5002047452" description="Secreted protein" evidence="1">
    <location>
        <begin position="23"/>
        <end position="87"/>
    </location>
</feature>
<feature type="signal peptide" evidence="1">
    <location>
        <begin position="1"/>
        <end position="22"/>
    </location>
</feature>
<keyword evidence="1" id="KW-0732">Signal</keyword>
<dbReference type="EMBL" id="GBRH01183944">
    <property type="protein sequence ID" value="JAE13952.1"/>
    <property type="molecule type" value="Transcribed_RNA"/>
</dbReference>
<evidence type="ECO:0000256" key="1">
    <source>
        <dbReference type="SAM" id="SignalP"/>
    </source>
</evidence>
<protein>
    <recommendedName>
        <fullName evidence="3">Secreted protein</fullName>
    </recommendedName>
</protein>
<sequence length="87" mass="9685">MLLLLMTFFFLSFLCSFPLCLGSSASLIVRSIAYPSVSCSTGSFLVVGRMSELRVLYYRVIHIHPCNLAIQSKITVPELASFCSEEK</sequence>
<name>A0A0A9FNT3_ARUDO</name>
<organism evidence="2">
    <name type="scientific">Arundo donax</name>
    <name type="common">Giant reed</name>
    <name type="synonym">Donax arundinaceus</name>
    <dbReference type="NCBI Taxonomy" id="35708"/>
    <lineage>
        <taxon>Eukaryota</taxon>
        <taxon>Viridiplantae</taxon>
        <taxon>Streptophyta</taxon>
        <taxon>Embryophyta</taxon>
        <taxon>Tracheophyta</taxon>
        <taxon>Spermatophyta</taxon>
        <taxon>Magnoliopsida</taxon>
        <taxon>Liliopsida</taxon>
        <taxon>Poales</taxon>
        <taxon>Poaceae</taxon>
        <taxon>PACMAD clade</taxon>
        <taxon>Arundinoideae</taxon>
        <taxon>Arundineae</taxon>
        <taxon>Arundo</taxon>
    </lineage>
</organism>
<evidence type="ECO:0000313" key="2">
    <source>
        <dbReference type="EMBL" id="JAE13952.1"/>
    </source>
</evidence>
<reference evidence="2" key="2">
    <citation type="journal article" date="2015" name="Data Brief">
        <title>Shoot transcriptome of the giant reed, Arundo donax.</title>
        <authorList>
            <person name="Barrero R.A."/>
            <person name="Guerrero F.D."/>
            <person name="Moolhuijzen P."/>
            <person name="Goolsby J.A."/>
            <person name="Tidwell J."/>
            <person name="Bellgard S.E."/>
            <person name="Bellgard M.I."/>
        </authorList>
    </citation>
    <scope>NUCLEOTIDE SEQUENCE</scope>
    <source>
        <tissue evidence="2">Shoot tissue taken approximately 20 cm above the soil surface</tissue>
    </source>
</reference>
<dbReference type="AlphaFoldDB" id="A0A0A9FNT3"/>
<reference evidence="2" key="1">
    <citation type="submission" date="2014-09" db="EMBL/GenBank/DDBJ databases">
        <authorList>
            <person name="Magalhaes I.L.F."/>
            <person name="Oliveira U."/>
            <person name="Santos F.R."/>
            <person name="Vidigal T.H.D.A."/>
            <person name="Brescovit A.D."/>
            <person name="Santos A.J."/>
        </authorList>
    </citation>
    <scope>NUCLEOTIDE SEQUENCE</scope>
    <source>
        <tissue evidence="2">Shoot tissue taken approximately 20 cm above the soil surface</tissue>
    </source>
</reference>
<proteinExistence type="predicted"/>
<evidence type="ECO:0008006" key="3">
    <source>
        <dbReference type="Google" id="ProtNLM"/>
    </source>
</evidence>